<keyword evidence="8 10" id="KW-0472">Membrane</keyword>
<comment type="subcellular location">
    <subcellularLocation>
        <location evidence="1">Membrane</location>
        <topology evidence="1">Multi-pass membrane protein</topology>
    </subcellularLocation>
</comment>
<dbReference type="Proteomes" id="UP000265515">
    <property type="component" value="Unassembled WGS sequence"/>
</dbReference>
<keyword evidence="3" id="KW-0813">Transport</keyword>
<dbReference type="GO" id="GO:0005524">
    <property type="term" value="F:ATP binding"/>
    <property type="evidence" value="ECO:0007669"/>
    <property type="project" value="UniProtKB-KW"/>
</dbReference>
<dbReference type="SUPFAM" id="SSF52540">
    <property type="entry name" value="P-loop containing nucleoside triphosphate hydrolases"/>
    <property type="match status" value="1"/>
</dbReference>
<proteinExistence type="inferred from homology"/>
<feature type="domain" description="ABC transporter" evidence="11">
    <location>
        <begin position="782"/>
        <end position="1016"/>
    </location>
</feature>
<accession>A0A388LWX2</accession>
<keyword evidence="7 10" id="KW-1133">Transmembrane helix</keyword>
<sequence length="1100" mass="119929">MDVEVEVAVGRAGRMTSSVGQRKAALQSSFLVQANALTRKNLRLQARQWKTNACLVSFPIILFLILIALQAVFDKLLFGGSAWKCGCSKDNPDKCGIEFSTAQQAAWCPVKNPPLNPAFLQMPNVTAGMAMDPLATIVPVTGNNRSMVEAIGRQLFDNPEGGNHLLLASYWSEESAVEQALLSILPISPNGTTPTGHIPLISGTAKFPTLGAPLVDPAFTGDDAEWDPLFLISNSCLAFSAAAGGSSGAVASISSPAMSSSDSSTSSSTDNKGWVLRPASFGGNDFGGKVSAGSFVHSGSKLRFLVACYEARATYFPPNFELDFLGMVFSGGRDALKTTKGFNSTVEAFLYNRYFAARPSNQELKRGGKEYVPGVVAAFDFKDSNPSRLDLNVWYNRTYAKSIGRQPDHTLRIARSFNLATKAFFSWVMGGGGNNNGSDNVSESLLPLLYVKEFPKVGTSVQLDVSSFFGPFLFVWVLGLVLPVVCNSLVYEKEVRLRSMMKMHGLSDGAYWAITYLYFLALSVVYMLFFVGVGAAIRLKIFTLNDASIILVFLFIFFNNLIAFGFLWSAIFTSTKTITVSAYLYVFGSGLLAEFLFRFFLRTPSTSRGLIFAFELVPAFALFRGLYEFANYSYEGNYQSTTGMRWSNLSDGKNGLTDMMAILATEWIIFLLLALYVDQIIDTGVGVTRHPLFFLDWRLGGKRGKKRGGGERKEELELPTASRPGKRGDGRGVPSSCEAIGEEDVAAEKQTAKAALQAVMEGESGGREGRRSPSSTFSIVCDELQKVYRGLDGNPDKLAVKGMSLAVPRGECFGMLGPNGAGKTTSINMMVGFLEPTSGTALIEGMDIRTEMGSIHSIMGVCPQHNLLWDTLTGREHLLFYGRLKNLKGEELEREVEMWLRKMNLYDGAVLAKPVRAYSGGMKRRLSVAISLIGNPLVVYMDEPSTGLDPASRNNLWKVMKEAKKDRAIILTTHSMEEAEALCDRLGIFVDGQFACIGNPKELTARYGGTYDLTMTSAAGEESVVEALALSLSARAKKVYSLGGTQKFELPSSDVDLADVFDAVDRAKTEMNIQAWGIANTTLEDVFIKVAERKESETLH</sequence>
<dbReference type="InterPro" id="IPR026082">
    <property type="entry name" value="ABCA"/>
</dbReference>
<feature type="transmembrane region" description="Helical" evidence="10">
    <location>
        <begin position="607"/>
        <end position="627"/>
    </location>
</feature>
<evidence type="ECO:0000256" key="3">
    <source>
        <dbReference type="ARBA" id="ARBA00022448"/>
    </source>
</evidence>
<dbReference type="Gene3D" id="3.40.50.300">
    <property type="entry name" value="P-loop containing nucleotide triphosphate hydrolases"/>
    <property type="match status" value="1"/>
</dbReference>
<dbReference type="AlphaFoldDB" id="A0A388LWX2"/>
<evidence type="ECO:0000256" key="9">
    <source>
        <dbReference type="SAM" id="MobiDB-lite"/>
    </source>
</evidence>
<dbReference type="Pfam" id="PF12698">
    <property type="entry name" value="ABC2_membrane_3"/>
    <property type="match status" value="1"/>
</dbReference>
<dbReference type="PANTHER" id="PTHR19229:SF154">
    <property type="entry name" value="ABC TRANSPORTER A FAMILY MEMBER 3-RELATED"/>
    <property type="match status" value="1"/>
</dbReference>
<dbReference type="InterPro" id="IPR027417">
    <property type="entry name" value="P-loop_NTPase"/>
</dbReference>
<dbReference type="PANTHER" id="PTHR19229">
    <property type="entry name" value="ATP-BINDING CASSETTE TRANSPORTER SUBFAMILY A ABCA"/>
    <property type="match status" value="1"/>
</dbReference>
<dbReference type="GO" id="GO:0140359">
    <property type="term" value="F:ABC-type transporter activity"/>
    <property type="evidence" value="ECO:0007669"/>
    <property type="project" value="InterPro"/>
</dbReference>
<keyword evidence="4 10" id="KW-0812">Transmembrane</keyword>
<keyword evidence="5" id="KW-0547">Nucleotide-binding</keyword>
<evidence type="ECO:0000256" key="10">
    <source>
        <dbReference type="SAM" id="Phobius"/>
    </source>
</evidence>
<feature type="transmembrane region" description="Helical" evidence="10">
    <location>
        <begin position="655"/>
        <end position="677"/>
    </location>
</feature>
<feature type="transmembrane region" description="Helical" evidence="10">
    <location>
        <begin position="468"/>
        <end position="490"/>
    </location>
</feature>
<gene>
    <name evidence="12" type="ORF">CBR_g42101</name>
</gene>
<dbReference type="GO" id="GO:0016020">
    <property type="term" value="C:membrane"/>
    <property type="evidence" value="ECO:0007669"/>
    <property type="project" value="UniProtKB-SubCell"/>
</dbReference>
<reference evidence="12 13" key="1">
    <citation type="journal article" date="2018" name="Cell">
        <title>The Chara Genome: Secondary Complexity and Implications for Plant Terrestrialization.</title>
        <authorList>
            <person name="Nishiyama T."/>
            <person name="Sakayama H."/>
            <person name="Vries J.D."/>
            <person name="Buschmann H."/>
            <person name="Saint-Marcoux D."/>
            <person name="Ullrich K.K."/>
            <person name="Haas F.B."/>
            <person name="Vanderstraeten L."/>
            <person name="Becker D."/>
            <person name="Lang D."/>
            <person name="Vosolsobe S."/>
            <person name="Rombauts S."/>
            <person name="Wilhelmsson P.K.I."/>
            <person name="Janitza P."/>
            <person name="Kern R."/>
            <person name="Heyl A."/>
            <person name="Rumpler F."/>
            <person name="Villalobos L.I.A.C."/>
            <person name="Clay J.M."/>
            <person name="Skokan R."/>
            <person name="Toyoda A."/>
            <person name="Suzuki Y."/>
            <person name="Kagoshima H."/>
            <person name="Schijlen E."/>
            <person name="Tajeshwar N."/>
            <person name="Catarino B."/>
            <person name="Hetherington A.J."/>
            <person name="Saltykova A."/>
            <person name="Bonnot C."/>
            <person name="Breuninger H."/>
            <person name="Symeonidi A."/>
            <person name="Radhakrishnan G.V."/>
            <person name="Van Nieuwerburgh F."/>
            <person name="Deforce D."/>
            <person name="Chang C."/>
            <person name="Karol K.G."/>
            <person name="Hedrich R."/>
            <person name="Ulvskov P."/>
            <person name="Glockner G."/>
            <person name="Delwiche C.F."/>
            <person name="Petrasek J."/>
            <person name="Van de Peer Y."/>
            <person name="Friml J."/>
            <person name="Beilby M."/>
            <person name="Dolan L."/>
            <person name="Kohara Y."/>
            <person name="Sugano S."/>
            <person name="Fujiyama A."/>
            <person name="Delaux P.-M."/>
            <person name="Quint M."/>
            <person name="TheiBen G."/>
            <person name="Hagemann M."/>
            <person name="Harholt J."/>
            <person name="Dunand C."/>
            <person name="Zachgo S."/>
            <person name="Langdale J."/>
            <person name="Maumus F."/>
            <person name="Straeten D.V.D."/>
            <person name="Gould S.B."/>
            <person name="Rensing S.A."/>
        </authorList>
    </citation>
    <scope>NUCLEOTIDE SEQUENCE [LARGE SCALE GENOMIC DNA]</scope>
    <source>
        <strain evidence="12 13">S276</strain>
    </source>
</reference>
<evidence type="ECO:0000313" key="13">
    <source>
        <dbReference type="Proteomes" id="UP000265515"/>
    </source>
</evidence>
<dbReference type="Gramene" id="GBG86818">
    <property type="protein sequence ID" value="GBG86818"/>
    <property type="gene ID" value="CBR_g42101"/>
</dbReference>
<dbReference type="STRING" id="69332.A0A388LWX2"/>
<feature type="transmembrane region" description="Helical" evidence="10">
    <location>
        <begin position="582"/>
        <end position="601"/>
    </location>
</feature>
<dbReference type="InterPro" id="IPR013525">
    <property type="entry name" value="ABC2_TM"/>
</dbReference>
<evidence type="ECO:0000313" key="12">
    <source>
        <dbReference type="EMBL" id="GBG86818.1"/>
    </source>
</evidence>
<feature type="transmembrane region" description="Helical" evidence="10">
    <location>
        <begin position="511"/>
        <end position="537"/>
    </location>
</feature>
<feature type="transmembrane region" description="Helical" evidence="10">
    <location>
        <begin position="549"/>
        <end position="570"/>
    </location>
</feature>
<dbReference type="OMA" id="DFTNSAM"/>
<evidence type="ECO:0000256" key="7">
    <source>
        <dbReference type="ARBA" id="ARBA00022989"/>
    </source>
</evidence>
<evidence type="ECO:0000256" key="8">
    <source>
        <dbReference type="ARBA" id="ARBA00023136"/>
    </source>
</evidence>
<dbReference type="PROSITE" id="PS00211">
    <property type="entry name" value="ABC_TRANSPORTER_1"/>
    <property type="match status" value="1"/>
</dbReference>
<comment type="caution">
    <text evidence="12">The sequence shown here is derived from an EMBL/GenBank/DDBJ whole genome shotgun (WGS) entry which is preliminary data.</text>
</comment>
<keyword evidence="13" id="KW-1185">Reference proteome</keyword>
<organism evidence="12 13">
    <name type="scientific">Chara braunii</name>
    <name type="common">Braun's stonewort</name>
    <dbReference type="NCBI Taxonomy" id="69332"/>
    <lineage>
        <taxon>Eukaryota</taxon>
        <taxon>Viridiplantae</taxon>
        <taxon>Streptophyta</taxon>
        <taxon>Charophyceae</taxon>
        <taxon>Charales</taxon>
        <taxon>Characeae</taxon>
        <taxon>Chara</taxon>
    </lineage>
</organism>
<dbReference type="GO" id="GO:0005319">
    <property type="term" value="F:lipid transporter activity"/>
    <property type="evidence" value="ECO:0007669"/>
    <property type="project" value="TreeGrafter"/>
</dbReference>
<evidence type="ECO:0000259" key="11">
    <source>
        <dbReference type="PROSITE" id="PS50893"/>
    </source>
</evidence>
<evidence type="ECO:0000256" key="4">
    <source>
        <dbReference type="ARBA" id="ARBA00022692"/>
    </source>
</evidence>
<dbReference type="InterPro" id="IPR017871">
    <property type="entry name" value="ABC_transporter-like_CS"/>
</dbReference>
<keyword evidence="6" id="KW-0067">ATP-binding</keyword>
<name>A0A388LWX2_CHABU</name>
<dbReference type="Pfam" id="PF24526">
    <property type="entry name" value="ABCA12_C"/>
    <property type="match status" value="1"/>
</dbReference>
<protein>
    <recommendedName>
        <fullName evidence="11">ABC transporter domain-containing protein</fullName>
    </recommendedName>
</protein>
<dbReference type="SMART" id="SM00382">
    <property type="entry name" value="AAA"/>
    <property type="match status" value="1"/>
</dbReference>
<dbReference type="InterPro" id="IPR003439">
    <property type="entry name" value="ABC_transporter-like_ATP-bd"/>
</dbReference>
<dbReference type="InterPro" id="IPR003593">
    <property type="entry name" value="AAA+_ATPase"/>
</dbReference>
<dbReference type="EMBL" id="BFEA01000581">
    <property type="protein sequence ID" value="GBG86818.1"/>
    <property type="molecule type" value="Genomic_DNA"/>
</dbReference>
<evidence type="ECO:0000256" key="2">
    <source>
        <dbReference type="ARBA" id="ARBA00008526"/>
    </source>
</evidence>
<dbReference type="PROSITE" id="PS50893">
    <property type="entry name" value="ABC_TRANSPORTER_2"/>
    <property type="match status" value="1"/>
</dbReference>
<evidence type="ECO:0000256" key="6">
    <source>
        <dbReference type="ARBA" id="ARBA00022840"/>
    </source>
</evidence>
<comment type="similarity">
    <text evidence="2">Belongs to the ABC transporter superfamily. ABCA family. CPR flippase (TC 3.A.1.211) subfamily.</text>
</comment>
<dbReference type="CDD" id="cd03263">
    <property type="entry name" value="ABC_subfamily_A"/>
    <property type="match status" value="1"/>
</dbReference>
<dbReference type="GO" id="GO:0016887">
    <property type="term" value="F:ATP hydrolysis activity"/>
    <property type="evidence" value="ECO:0007669"/>
    <property type="project" value="InterPro"/>
</dbReference>
<feature type="region of interest" description="Disordered" evidence="9">
    <location>
        <begin position="703"/>
        <end position="736"/>
    </location>
</feature>
<dbReference type="Pfam" id="PF00005">
    <property type="entry name" value="ABC_tran"/>
    <property type="match status" value="1"/>
</dbReference>
<dbReference type="OrthoDB" id="8061355at2759"/>
<evidence type="ECO:0000256" key="1">
    <source>
        <dbReference type="ARBA" id="ARBA00004141"/>
    </source>
</evidence>
<feature type="transmembrane region" description="Helical" evidence="10">
    <location>
        <begin position="53"/>
        <end position="73"/>
    </location>
</feature>
<dbReference type="FunFam" id="3.40.50.300:FF:000665">
    <property type="entry name" value="ABC transporter A family member 2"/>
    <property type="match status" value="1"/>
</dbReference>
<evidence type="ECO:0000256" key="5">
    <source>
        <dbReference type="ARBA" id="ARBA00022741"/>
    </source>
</evidence>